<dbReference type="AlphaFoldDB" id="F0V2V5"/>
<organism evidence="2 3">
    <name type="scientific">Mycoplasma suis (strain KI_3806)</name>
    <dbReference type="NCBI Taxonomy" id="708248"/>
    <lineage>
        <taxon>Bacteria</taxon>
        <taxon>Bacillati</taxon>
        <taxon>Mycoplasmatota</taxon>
        <taxon>Mollicutes</taxon>
        <taxon>Mycoplasmataceae</taxon>
        <taxon>Mycoplasma</taxon>
    </lineage>
</organism>
<sequence length="124" mass="12747">MFSASAIVKLVLAFTAVSSVAGGGYLFRDKLVNNSFGIETKKPSQSEAPDVTGTGSSASSGTEQNSNGPQASTSTSQEGAAGTQGNTQTSSTGDGQPENKDPQQKSEEQGVVGAFWRAFQRLPI</sequence>
<gene>
    <name evidence="2" type="ORF">MSUIS_00840</name>
</gene>
<dbReference type="HOGENOM" id="CLU_2001367_0_0_14"/>
<feature type="compositionally biased region" description="Polar residues" evidence="1">
    <location>
        <begin position="63"/>
        <end position="78"/>
    </location>
</feature>
<proteinExistence type="predicted"/>
<evidence type="ECO:0000313" key="3">
    <source>
        <dbReference type="Proteomes" id="UP000008645"/>
    </source>
</evidence>
<reference evidence="2 3" key="1">
    <citation type="journal article" date="2011" name="J. Bacteriol.">
        <title>Complete genome sequence of the hemotrophic Mycoplasma suis strain KI3806.</title>
        <authorList>
            <person name="Oehlerking J."/>
            <person name="Kube M."/>
            <person name="Felder K.M."/>
            <person name="Matter D."/>
            <person name="Wittenbrink M.M."/>
            <person name="Schwarzenbach S."/>
            <person name="Kramer M.M."/>
            <person name="Hoelzle K."/>
            <person name="Hoelzle L.E."/>
        </authorList>
    </citation>
    <scope>NUCLEOTIDE SEQUENCE [LARGE SCALE GENOMIC DNA]</scope>
    <source>
        <strain evidence="3">KI_3806</strain>
    </source>
</reference>
<feature type="region of interest" description="Disordered" evidence="1">
    <location>
        <begin position="39"/>
        <end position="112"/>
    </location>
</feature>
<protein>
    <submittedName>
        <fullName evidence="2">Uncharacterized protein</fullName>
    </submittedName>
</protein>
<feature type="compositionally biased region" description="Basic and acidic residues" evidence="1">
    <location>
        <begin position="97"/>
        <end position="108"/>
    </location>
</feature>
<name>F0V2V5_MYCS3</name>
<accession>F0V2V5</accession>
<evidence type="ECO:0000313" key="2">
    <source>
        <dbReference type="EMBL" id="CBZ40177.1"/>
    </source>
</evidence>
<feature type="compositionally biased region" description="Low complexity" evidence="1">
    <location>
        <begin position="83"/>
        <end position="96"/>
    </location>
</feature>
<evidence type="ECO:0000256" key="1">
    <source>
        <dbReference type="SAM" id="MobiDB-lite"/>
    </source>
</evidence>
<dbReference type="RefSeq" id="WP_013608789.1">
    <property type="nucleotide sequence ID" value="NC_015153.1"/>
</dbReference>
<feature type="compositionally biased region" description="Low complexity" evidence="1">
    <location>
        <begin position="52"/>
        <end position="62"/>
    </location>
</feature>
<dbReference type="Proteomes" id="UP000008645">
    <property type="component" value="Chromosome"/>
</dbReference>
<dbReference type="EMBL" id="FQ790233">
    <property type="protein sequence ID" value="CBZ40177.1"/>
    <property type="molecule type" value="Genomic_DNA"/>
</dbReference>
<dbReference type="KEGG" id="msk:MSUIS_00840"/>